<keyword evidence="2" id="KW-0012">Acyltransferase</keyword>
<dbReference type="EMBL" id="LT598496">
    <property type="protein sequence ID" value="SBV25037.1"/>
    <property type="molecule type" value="Genomic_DNA"/>
</dbReference>
<dbReference type="CDD" id="cd04301">
    <property type="entry name" value="NAT_SF"/>
    <property type="match status" value="1"/>
</dbReference>
<organism evidence="4 5">
    <name type="scientific">Micromonospora krabiensis</name>
    <dbReference type="NCBI Taxonomy" id="307121"/>
    <lineage>
        <taxon>Bacteria</taxon>
        <taxon>Bacillati</taxon>
        <taxon>Actinomycetota</taxon>
        <taxon>Actinomycetes</taxon>
        <taxon>Micromonosporales</taxon>
        <taxon>Micromonosporaceae</taxon>
        <taxon>Micromonospora</taxon>
    </lineage>
</organism>
<sequence length="148" mass="16755">MATIRRFDDADAPAVAGLIERCLREVNSRDYPSEVIERMCDHFTEQRLKELATQRQMFVAAEVGIAGTVSRDGNKVYTMFVHPRAAGRGIGRLLMRHIEALAVIDGYDHMETGASITGHGFYRRLGYVDVRSTETEFGFNYILRRSLP</sequence>
<dbReference type="InterPro" id="IPR016181">
    <property type="entry name" value="Acyl_CoA_acyltransferase"/>
</dbReference>
<dbReference type="Proteomes" id="UP000199393">
    <property type="component" value="Chromosome I"/>
</dbReference>
<dbReference type="InterPro" id="IPR050832">
    <property type="entry name" value="Bact_Acetyltransf"/>
</dbReference>
<dbReference type="PATRIC" id="fig|307121.4.peg.518"/>
<dbReference type="AlphaFoldDB" id="A0A1C3MXH9"/>
<feature type="domain" description="N-acetyltransferase" evidence="3">
    <location>
        <begin position="2"/>
        <end position="148"/>
    </location>
</feature>
<evidence type="ECO:0000313" key="4">
    <source>
        <dbReference type="EMBL" id="SBV25037.1"/>
    </source>
</evidence>
<dbReference type="Gene3D" id="3.40.630.30">
    <property type="match status" value="1"/>
</dbReference>
<dbReference type="STRING" id="307121.GA0070620_0505"/>
<dbReference type="GO" id="GO:0016747">
    <property type="term" value="F:acyltransferase activity, transferring groups other than amino-acyl groups"/>
    <property type="evidence" value="ECO:0007669"/>
    <property type="project" value="InterPro"/>
</dbReference>
<dbReference type="PANTHER" id="PTHR43877">
    <property type="entry name" value="AMINOALKYLPHOSPHONATE N-ACETYLTRANSFERASE-RELATED-RELATED"/>
    <property type="match status" value="1"/>
</dbReference>
<gene>
    <name evidence="4" type="ORF">GA0070620_0505</name>
</gene>
<keyword evidence="1 4" id="KW-0808">Transferase</keyword>
<accession>A0A1C3MXH9</accession>
<proteinExistence type="predicted"/>
<dbReference type="SUPFAM" id="SSF55729">
    <property type="entry name" value="Acyl-CoA N-acyltransferases (Nat)"/>
    <property type="match status" value="1"/>
</dbReference>
<evidence type="ECO:0000313" key="5">
    <source>
        <dbReference type="Proteomes" id="UP000199393"/>
    </source>
</evidence>
<evidence type="ECO:0000259" key="3">
    <source>
        <dbReference type="PROSITE" id="PS51186"/>
    </source>
</evidence>
<evidence type="ECO:0000256" key="2">
    <source>
        <dbReference type="ARBA" id="ARBA00023315"/>
    </source>
</evidence>
<keyword evidence="5" id="KW-1185">Reference proteome</keyword>
<name>A0A1C3MXH9_9ACTN</name>
<dbReference type="Pfam" id="PF13673">
    <property type="entry name" value="Acetyltransf_10"/>
    <property type="match status" value="1"/>
</dbReference>
<dbReference type="OrthoDB" id="164032at2"/>
<dbReference type="InterPro" id="IPR000182">
    <property type="entry name" value="GNAT_dom"/>
</dbReference>
<protein>
    <submittedName>
        <fullName evidence="4">Acetyltransferase (GNAT) domain-containing protein</fullName>
    </submittedName>
</protein>
<evidence type="ECO:0000256" key="1">
    <source>
        <dbReference type="ARBA" id="ARBA00022679"/>
    </source>
</evidence>
<reference evidence="5" key="1">
    <citation type="submission" date="2016-06" db="EMBL/GenBank/DDBJ databases">
        <authorList>
            <person name="Varghese N."/>
        </authorList>
    </citation>
    <scope>NUCLEOTIDE SEQUENCE [LARGE SCALE GENOMIC DNA]</scope>
    <source>
        <strain evidence="5">DSM 45344</strain>
    </source>
</reference>
<dbReference type="PROSITE" id="PS51186">
    <property type="entry name" value="GNAT"/>
    <property type="match status" value="1"/>
</dbReference>
<dbReference type="RefSeq" id="WP_091588146.1">
    <property type="nucleotide sequence ID" value="NZ_JBHRWG010000002.1"/>
</dbReference>